<feature type="domain" description="Cytochrome b5 heme-binding" evidence="6">
    <location>
        <begin position="40"/>
        <end position="94"/>
    </location>
</feature>
<reference evidence="7 8" key="1">
    <citation type="submission" date="2020-06" db="EMBL/GenBank/DDBJ databases">
        <title>Transcriptomic and genomic resources for Thalictrum thalictroides and T. hernandezii: Facilitating candidate gene discovery in an emerging model plant lineage.</title>
        <authorList>
            <person name="Arias T."/>
            <person name="Riano-Pachon D.M."/>
            <person name="Di Stilio V.S."/>
        </authorList>
    </citation>
    <scope>NUCLEOTIDE SEQUENCE [LARGE SCALE GENOMIC DNA]</scope>
    <source>
        <strain evidence="8">cv. WT478/WT964</strain>
        <tissue evidence="7">Leaves</tissue>
    </source>
</reference>
<dbReference type="InterPro" id="IPR036400">
    <property type="entry name" value="Cyt_B5-like_heme/steroid_sf"/>
</dbReference>
<dbReference type="GO" id="GO:0046872">
    <property type="term" value="F:metal ion binding"/>
    <property type="evidence" value="ECO:0007669"/>
    <property type="project" value="UniProtKB-UniRule"/>
</dbReference>
<gene>
    <name evidence="7" type="ORF">FRX31_026862</name>
</gene>
<dbReference type="PROSITE" id="PS50255">
    <property type="entry name" value="CYTOCHROME_B5_2"/>
    <property type="match status" value="1"/>
</dbReference>
<dbReference type="PANTHER" id="PTHR19359">
    <property type="entry name" value="CYTOCHROME B5"/>
    <property type="match status" value="1"/>
</dbReference>
<dbReference type="OrthoDB" id="260519at2759"/>
<dbReference type="GO" id="GO:0020037">
    <property type="term" value="F:heme binding"/>
    <property type="evidence" value="ECO:0007669"/>
    <property type="project" value="UniProtKB-UniRule"/>
</dbReference>
<dbReference type="EMBL" id="JABWDY010033269">
    <property type="protein sequence ID" value="KAF5183553.1"/>
    <property type="molecule type" value="Genomic_DNA"/>
</dbReference>
<evidence type="ECO:0000256" key="2">
    <source>
        <dbReference type="ARBA" id="ARBA00022723"/>
    </source>
</evidence>
<keyword evidence="3 5" id="KW-0408">Iron</keyword>
<evidence type="ECO:0000313" key="7">
    <source>
        <dbReference type="EMBL" id="KAF5183553.1"/>
    </source>
</evidence>
<comment type="caution">
    <text evidence="7">The sequence shown here is derived from an EMBL/GenBank/DDBJ whole genome shotgun (WGS) entry which is preliminary data.</text>
</comment>
<evidence type="ECO:0000256" key="3">
    <source>
        <dbReference type="ARBA" id="ARBA00023004"/>
    </source>
</evidence>
<dbReference type="AlphaFoldDB" id="A0A7J6VF98"/>
<evidence type="ECO:0000256" key="5">
    <source>
        <dbReference type="RuleBase" id="RU362121"/>
    </source>
</evidence>
<dbReference type="InterPro" id="IPR050668">
    <property type="entry name" value="Cytochrome_b5"/>
</dbReference>
<comment type="similarity">
    <text evidence="4 5">Belongs to the cytochrome b5 family.</text>
</comment>
<dbReference type="GO" id="GO:0016020">
    <property type="term" value="C:membrane"/>
    <property type="evidence" value="ECO:0007669"/>
    <property type="project" value="TreeGrafter"/>
</dbReference>
<evidence type="ECO:0000313" key="8">
    <source>
        <dbReference type="Proteomes" id="UP000554482"/>
    </source>
</evidence>
<keyword evidence="8" id="KW-1185">Reference proteome</keyword>
<dbReference type="SMART" id="SM01117">
    <property type="entry name" value="Cyt-b5"/>
    <property type="match status" value="1"/>
</dbReference>
<keyword evidence="2 5" id="KW-0479">Metal-binding</keyword>
<dbReference type="Pfam" id="PF00173">
    <property type="entry name" value="Cyt-b5"/>
    <property type="match status" value="1"/>
</dbReference>
<dbReference type="InterPro" id="IPR001199">
    <property type="entry name" value="Cyt_B5-like_heme/steroid-bd"/>
</dbReference>
<sequence length="160" mass="18015">MDRESTCQEIFYGNARAASTYVQKYTIQSSELLLRSIQYGSMVLNVTKFLEEHPGGAEVLIDSAGKDATKDFDIIGHSKAAKSMLLKYQVGVVEGFIFQDVGNAEEFIHEGTPGKEMTAFVIKNDMVTKYSKILEFFVPLMVVCFYFGYRCLARVAENNY</sequence>
<feature type="transmembrane region" description="Helical" evidence="5">
    <location>
        <begin position="133"/>
        <end position="149"/>
    </location>
</feature>
<dbReference type="InterPro" id="IPR018506">
    <property type="entry name" value="Cyt_B5_heme-BS"/>
</dbReference>
<keyword evidence="5" id="KW-1133">Transmembrane helix</keyword>
<accession>A0A7J6VF98</accession>
<dbReference type="Proteomes" id="UP000554482">
    <property type="component" value="Unassembled WGS sequence"/>
</dbReference>
<organism evidence="7 8">
    <name type="scientific">Thalictrum thalictroides</name>
    <name type="common">Rue-anemone</name>
    <name type="synonym">Anemone thalictroides</name>
    <dbReference type="NCBI Taxonomy" id="46969"/>
    <lineage>
        <taxon>Eukaryota</taxon>
        <taxon>Viridiplantae</taxon>
        <taxon>Streptophyta</taxon>
        <taxon>Embryophyta</taxon>
        <taxon>Tracheophyta</taxon>
        <taxon>Spermatophyta</taxon>
        <taxon>Magnoliopsida</taxon>
        <taxon>Ranunculales</taxon>
        <taxon>Ranunculaceae</taxon>
        <taxon>Thalictroideae</taxon>
        <taxon>Thalictrum</taxon>
    </lineage>
</organism>
<dbReference type="PANTHER" id="PTHR19359:SF14">
    <property type="entry name" value="CYTOCHROME B5 A"/>
    <property type="match status" value="1"/>
</dbReference>
<evidence type="ECO:0000256" key="1">
    <source>
        <dbReference type="ARBA" id="ARBA00022617"/>
    </source>
</evidence>
<name>A0A7J6VF98_THATH</name>
<keyword evidence="5" id="KW-0812">Transmembrane</keyword>
<dbReference type="SUPFAM" id="SSF55856">
    <property type="entry name" value="Cytochrome b5-like heme/steroid binding domain"/>
    <property type="match status" value="1"/>
</dbReference>
<dbReference type="PRINTS" id="PR00363">
    <property type="entry name" value="CYTOCHROMEB5"/>
</dbReference>
<protein>
    <submittedName>
        <fullName evidence="7">Cytochrome b5</fullName>
    </submittedName>
</protein>
<keyword evidence="1 5" id="KW-0349">Heme</keyword>
<proteinExistence type="inferred from homology"/>
<dbReference type="PROSITE" id="PS00191">
    <property type="entry name" value="CYTOCHROME_B5_1"/>
    <property type="match status" value="1"/>
</dbReference>
<evidence type="ECO:0000259" key="6">
    <source>
        <dbReference type="PROSITE" id="PS50255"/>
    </source>
</evidence>
<evidence type="ECO:0000256" key="4">
    <source>
        <dbReference type="ARBA" id="ARBA00038168"/>
    </source>
</evidence>
<dbReference type="Gene3D" id="3.10.120.10">
    <property type="entry name" value="Cytochrome b5-like heme/steroid binding domain"/>
    <property type="match status" value="1"/>
</dbReference>
<keyword evidence="5" id="KW-0472">Membrane</keyword>